<feature type="domain" description="Reverse transcriptase" evidence="1">
    <location>
        <begin position="1"/>
        <end position="226"/>
    </location>
</feature>
<dbReference type="Proteomes" id="UP000076858">
    <property type="component" value="Unassembled WGS sequence"/>
</dbReference>
<dbReference type="EMBL" id="LRGB01017697">
    <property type="protein sequence ID" value="KZR98268.1"/>
    <property type="molecule type" value="Genomic_DNA"/>
</dbReference>
<dbReference type="SUPFAM" id="SSF56672">
    <property type="entry name" value="DNA/RNA polymerases"/>
    <property type="match status" value="1"/>
</dbReference>
<keyword evidence="3" id="KW-1185">Reference proteome</keyword>
<dbReference type="PANTHER" id="PTHR33332">
    <property type="entry name" value="REVERSE TRANSCRIPTASE DOMAIN-CONTAINING PROTEIN"/>
    <property type="match status" value="1"/>
</dbReference>
<gene>
    <name evidence="2" type="ORF">APZ42_006387</name>
</gene>
<evidence type="ECO:0000313" key="2">
    <source>
        <dbReference type="EMBL" id="KZR98268.1"/>
    </source>
</evidence>
<sequence>MERLINNRLQWYIDKHIHLPKAQIGFRKECTTLDNITRLETDIQQDFNVKKSTTAIFLDIETAYDNTWITGLMYKITKLNINGKTLKWINNFLGDRIITVKVNNSTSEKRRLTKGVPQGYVLSPLLFNIMMADFPIQDKECKVSLFADDIEIHTTTEKNCDVERYLQGYLNKIETWAKHWRMKFSATKCMLVHFSRKKSQERNINLTLNNVQLKETNNYKFLGVIFDHKLTWENHINLLSASLTHSHNLIKMLTYGKTTLKLPLLVKIYNAMTRSKLNYGALALSSIPRSKLQKLEIKQNQILKTI</sequence>
<dbReference type="STRING" id="35525.A0A164FXF6"/>
<dbReference type="CDD" id="cd01650">
    <property type="entry name" value="RT_nLTR_like"/>
    <property type="match status" value="1"/>
</dbReference>
<accession>A0A164FXF6</accession>
<dbReference type="PROSITE" id="PS50878">
    <property type="entry name" value="RT_POL"/>
    <property type="match status" value="1"/>
</dbReference>
<dbReference type="AlphaFoldDB" id="A0A164FXF6"/>
<dbReference type="InterPro" id="IPR000477">
    <property type="entry name" value="RT_dom"/>
</dbReference>
<comment type="caution">
    <text evidence="2">The sequence shown here is derived from an EMBL/GenBank/DDBJ whole genome shotgun (WGS) entry which is preliminary data.</text>
</comment>
<dbReference type="Pfam" id="PF00078">
    <property type="entry name" value="RVT_1"/>
    <property type="match status" value="1"/>
</dbReference>
<name>A0A164FXF6_9CRUS</name>
<dbReference type="InterPro" id="IPR043502">
    <property type="entry name" value="DNA/RNA_pol_sf"/>
</dbReference>
<evidence type="ECO:0000313" key="3">
    <source>
        <dbReference type="Proteomes" id="UP000076858"/>
    </source>
</evidence>
<dbReference type="GO" id="GO:0071897">
    <property type="term" value="P:DNA biosynthetic process"/>
    <property type="evidence" value="ECO:0007669"/>
    <property type="project" value="UniProtKB-ARBA"/>
</dbReference>
<proteinExistence type="predicted"/>
<protein>
    <recommendedName>
        <fullName evidence="1">Reverse transcriptase domain-containing protein</fullName>
    </recommendedName>
</protein>
<evidence type="ECO:0000259" key="1">
    <source>
        <dbReference type="PROSITE" id="PS50878"/>
    </source>
</evidence>
<organism evidence="2 3">
    <name type="scientific">Daphnia magna</name>
    <dbReference type="NCBI Taxonomy" id="35525"/>
    <lineage>
        <taxon>Eukaryota</taxon>
        <taxon>Metazoa</taxon>
        <taxon>Ecdysozoa</taxon>
        <taxon>Arthropoda</taxon>
        <taxon>Crustacea</taxon>
        <taxon>Branchiopoda</taxon>
        <taxon>Diplostraca</taxon>
        <taxon>Cladocera</taxon>
        <taxon>Anomopoda</taxon>
        <taxon>Daphniidae</taxon>
        <taxon>Daphnia</taxon>
    </lineage>
</organism>
<dbReference type="OrthoDB" id="6378051at2759"/>
<reference evidence="2 3" key="1">
    <citation type="submission" date="2016-03" db="EMBL/GenBank/DDBJ databases">
        <title>EvidentialGene: Evidence-directed Construction of Genes on Genomes.</title>
        <authorList>
            <person name="Gilbert D.G."/>
            <person name="Choi J.-H."/>
            <person name="Mockaitis K."/>
            <person name="Colbourne J."/>
            <person name="Pfrender M."/>
        </authorList>
    </citation>
    <scope>NUCLEOTIDE SEQUENCE [LARGE SCALE GENOMIC DNA]</scope>
    <source>
        <strain evidence="2 3">Xinb3</strain>
        <tissue evidence="2">Complete organism</tissue>
    </source>
</reference>